<dbReference type="Proteomes" id="UP000029981">
    <property type="component" value="Chromosome 1"/>
</dbReference>
<reference evidence="1 2" key="3">
    <citation type="journal article" date="2010" name="BMC Genomics">
        <title>Transcriptome sequencing and comparative analysis of cucumber flowers with different sex types.</title>
        <authorList>
            <person name="Guo S."/>
            <person name="Zheng Y."/>
            <person name="Joung J.G."/>
            <person name="Liu S."/>
            <person name="Zhang Z."/>
            <person name="Crasta O.R."/>
            <person name="Sobral B.W."/>
            <person name="Xu Y."/>
            <person name="Huang S."/>
            <person name="Fei Z."/>
        </authorList>
    </citation>
    <scope>NUCLEOTIDE SEQUENCE [LARGE SCALE GENOMIC DNA]</scope>
    <source>
        <strain evidence="2">cv. 9930</strain>
    </source>
</reference>
<accession>A0A0A0LRV4</accession>
<name>A0A0A0LRV4_CUCSA</name>
<reference evidence="1 2" key="2">
    <citation type="journal article" date="2009" name="PLoS ONE">
        <title>An integrated genetic and cytogenetic map of the cucumber genome.</title>
        <authorList>
            <person name="Ren Y."/>
            <person name="Zhang Z."/>
            <person name="Liu J."/>
            <person name="Staub J.E."/>
            <person name="Han Y."/>
            <person name="Cheng Z."/>
            <person name="Li X."/>
            <person name="Lu J."/>
            <person name="Miao H."/>
            <person name="Kang H."/>
            <person name="Xie B."/>
            <person name="Gu X."/>
            <person name="Wang X."/>
            <person name="Du Y."/>
            <person name="Jin W."/>
            <person name="Huang S."/>
        </authorList>
    </citation>
    <scope>NUCLEOTIDE SEQUENCE [LARGE SCALE GENOMIC DNA]</scope>
    <source>
        <strain evidence="2">cv. 9930</strain>
    </source>
</reference>
<evidence type="ECO:0000313" key="2">
    <source>
        <dbReference type="Proteomes" id="UP000029981"/>
    </source>
</evidence>
<keyword evidence="2" id="KW-1185">Reference proteome</keyword>
<protein>
    <submittedName>
        <fullName evidence="1">Uncharacterized protein</fullName>
    </submittedName>
</protein>
<proteinExistence type="predicted"/>
<dbReference type="Gramene" id="KGN64655">
    <property type="protein sequence ID" value="KGN64655"/>
    <property type="gene ID" value="Csa_1G073630"/>
</dbReference>
<evidence type="ECO:0000313" key="1">
    <source>
        <dbReference type="EMBL" id="KGN64655.1"/>
    </source>
</evidence>
<reference evidence="1 2" key="4">
    <citation type="journal article" date="2011" name="BMC Genomics">
        <title>RNA-Seq improves annotation of protein-coding genes in the cucumber genome.</title>
        <authorList>
            <person name="Li Z."/>
            <person name="Zhang Z."/>
            <person name="Yan P."/>
            <person name="Huang S."/>
            <person name="Fei Z."/>
            <person name="Lin K."/>
        </authorList>
    </citation>
    <scope>NUCLEOTIDE SEQUENCE [LARGE SCALE GENOMIC DNA]</scope>
    <source>
        <strain evidence="2">cv. 9930</strain>
    </source>
</reference>
<gene>
    <name evidence="1" type="ORF">Csa_1G073630</name>
</gene>
<sequence length="129" mass="15023">MERKKQPGIMDLKLSRKLQLRSTPPFLCKASSVIFHGWGVAICALGAVVQVGRTTRVEWRGYYWIIRRRDILGRELKLRNLRYIMNEEFSSWRDNEWWGFFVSAEKWDGKSGGTGGGCRGGVKWHFENN</sequence>
<reference evidence="1 2" key="1">
    <citation type="journal article" date="2009" name="Nat. Genet.">
        <title>The genome of the cucumber, Cucumis sativus L.</title>
        <authorList>
            <person name="Huang S."/>
            <person name="Li R."/>
            <person name="Zhang Z."/>
            <person name="Li L."/>
            <person name="Gu X."/>
            <person name="Fan W."/>
            <person name="Lucas W.J."/>
            <person name="Wang X."/>
            <person name="Xie B."/>
            <person name="Ni P."/>
            <person name="Ren Y."/>
            <person name="Zhu H."/>
            <person name="Li J."/>
            <person name="Lin K."/>
            <person name="Jin W."/>
            <person name="Fei Z."/>
            <person name="Li G."/>
            <person name="Staub J."/>
            <person name="Kilian A."/>
            <person name="van der Vossen E.A."/>
            <person name="Wu Y."/>
            <person name="Guo J."/>
            <person name="He J."/>
            <person name="Jia Z."/>
            <person name="Ren Y."/>
            <person name="Tian G."/>
            <person name="Lu Y."/>
            <person name="Ruan J."/>
            <person name="Qian W."/>
            <person name="Wang M."/>
            <person name="Huang Q."/>
            <person name="Li B."/>
            <person name="Xuan Z."/>
            <person name="Cao J."/>
            <person name="Asan"/>
            <person name="Wu Z."/>
            <person name="Zhang J."/>
            <person name="Cai Q."/>
            <person name="Bai Y."/>
            <person name="Zhao B."/>
            <person name="Han Y."/>
            <person name="Li Y."/>
            <person name="Li X."/>
            <person name="Wang S."/>
            <person name="Shi Q."/>
            <person name="Liu S."/>
            <person name="Cho W.K."/>
            <person name="Kim J.Y."/>
            <person name="Xu Y."/>
            <person name="Heller-Uszynska K."/>
            <person name="Miao H."/>
            <person name="Cheng Z."/>
            <person name="Zhang S."/>
            <person name="Wu J."/>
            <person name="Yang Y."/>
            <person name="Kang H."/>
            <person name="Li M."/>
            <person name="Liang H."/>
            <person name="Ren X."/>
            <person name="Shi Z."/>
            <person name="Wen M."/>
            <person name="Jian M."/>
            <person name="Yang H."/>
            <person name="Zhang G."/>
            <person name="Yang Z."/>
            <person name="Chen R."/>
            <person name="Liu S."/>
            <person name="Li J."/>
            <person name="Ma L."/>
            <person name="Liu H."/>
            <person name="Zhou Y."/>
            <person name="Zhao J."/>
            <person name="Fang X."/>
            <person name="Li G."/>
            <person name="Fang L."/>
            <person name="Li Y."/>
            <person name="Liu D."/>
            <person name="Zheng H."/>
            <person name="Zhang Y."/>
            <person name="Qin N."/>
            <person name="Li Z."/>
            <person name="Yang G."/>
            <person name="Yang S."/>
            <person name="Bolund L."/>
            <person name="Kristiansen K."/>
            <person name="Zheng H."/>
            <person name="Li S."/>
            <person name="Zhang X."/>
            <person name="Yang H."/>
            <person name="Wang J."/>
            <person name="Sun R."/>
            <person name="Zhang B."/>
            <person name="Jiang S."/>
            <person name="Wang J."/>
            <person name="Du Y."/>
            <person name="Li S."/>
        </authorList>
    </citation>
    <scope>NUCLEOTIDE SEQUENCE [LARGE SCALE GENOMIC DNA]</scope>
    <source>
        <strain evidence="2">cv. 9930</strain>
    </source>
</reference>
<dbReference type="AlphaFoldDB" id="A0A0A0LRV4"/>
<dbReference type="EMBL" id="CM002922">
    <property type="protein sequence ID" value="KGN64655.1"/>
    <property type="molecule type" value="Genomic_DNA"/>
</dbReference>
<organism evidence="1 2">
    <name type="scientific">Cucumis sativus</name>
    <name type="common">Cucumber</name>
    <dbReference type="NCBI Taxonomy" id="3659"/>
    <lineage>
        <taxon>Eukaryota</taxon>
        <taxon>Viridiplantae</taxon>
        <taxon>Streptophyta</taxon>
        <taxon>Embryophyta</taxon>
        <taxon>Tracheophyta</taxon>
        <taxon>Spermatophyta</taxon>
        <taxon>Magnoliopsida</taxon>
        <taxon>eudicotyledons</taxon>
        <taxon>Gunneridae</taxon>
        <taxon>Pentapetalae</taxon>
        <taxon>rosids</taxon>
        <taxon>fabids</taxon>
        <taxon>Cucurbitales</taxon>
        <taxon>Cucurbitaceae</taxon>
        <taxon>Benincaseae</taxon>
        <taxon>Cucumis</taxon>
    </lineage>
</organism>